<keyword evidence="2" id="KW-1185">Reference proteome</keyword>
<evidence type="ECO:0000313" key="2">
    <source>
        <dbReference type="Proteomes" id="UP000199504"/>
    </source>
</evidence>
<dbReference type="STRING" id="262898.GA0070564_102631"/>
<name>A0A1C4X0M3_9ACTN</name>
<proteinExistence type="predicted"/>
<gene>
    <name evidence="1" type="ORF">GA0070564_102631</name>
</gene>
<organism evidence="1 2">
    <name type="scientific">Micromonospora mirobrigensis</name>
    <dbReference type="NCBI Taxonomy" id="262898"/>
    <lineage>
        <taxon>Bacteria</taxon>
        <taxon>Bacillati</taxon>
        <taxon>Actinomycetota</taxon>
        <taxon>Actinomycetes</taxon>
        <taxon>Micromonosporales</taxon>
        <taxon>Micromonosporaceae</taxon>
        <taxon>Micromonospora</taxon>
    </lineage>
</organism>
<keyword evidence="1" id="KW-0436">Ligase</keyword>
<dbReference type="Gene3D" id="3.30.930.10">
    <property type="entry name" value="Bira Bifunctional Protein, Domain 2"/>
    <property type="match status" value="1"/>
</dbReference>
<keyword evidence="1" id="KW-0030">Aminoacyl-tRNA synthetase</keyword>
<protein>
    <submittedName>
        <fullName evidence="1">tRNA synthetase class II core domain (G, H, P, S and T)</fullName>
    </submittedName>
</protein>
<evidence type="ECO:0000313" key="1">
    <source>
        <dbReference type="EMBL" id="SCF01998.1"/>
    </source>
</evidence>
<dbReference type="Proteomes" id="UP000199504">
    <property type="component" value="Unassembled WGS sequence"/>
</dbReference>
<dbReference type="EMBL" id="FMCX01000002">
    <property type="protein sequence ID" value="SCF01998.1"/>
    <property type="molecule type" value="Genomic_DNA"/>
</dbReference>
<dbReference type="InterPro" id="IPR045864">
    <property type="entry name" value="aa-tRNA-synth_II/BPL/LPL"/>
</dbReference>
<dbReference type="GO" id="GO:0004812">
    <property type="term" value="F:aminoacyl-tRNA ligase activity"/>
    <property type="evidence" value="ECO:0007669"/>
    <property type="project" value="UniProtKB-KW"/>
</dbReference>
<accession>A0A1C4X0M3</accession>
<dbReference type="SUPFAM" id="SSF55681">
    <property type="entry name" value="Class II aaRS and biotin synthetases"/>
    <property type="match status" value="1"/>
</dbReference>
<sequence>MTTLTIAMEQPLSSVSAEEFGRRIFFATADILNFRFVRNGDEVTAVDLTVADQGDVDQVRRKVNAVLNDDVLSQLTRPPKVIWSSPAERPVPDGTFDRLMADGEASPSGQGQVALGPQMLHLMDALDDTIRDIVVDEFRAREQRYPTLIPASVMHRCGYLTSFPQYLMFVSRLHSDRDVYRDFVTDTSTGGAMVPDVLDRCAGVDYCLPPTMCYHTFHQHADGTLPEDAGVVTARGKSFRHEEKYHSGLERLWDFTIREIVFLGDRDHVTAGRQRLLDRILGLTEDLGLSGRCEVASDPFFGDLDVAARATSQRLLELKYELRLDVGGSRDIAVGSFNLHERTFGSAFGIHMSDGEVAHSACAGFGLERLAYAVVCQHGLDPAGWPARVAELLAAPDGR</sequence>
<reference evidence="2" key="1">
    <citation type="submission" date="2016-06" db="EMBL/GenBank/DDBJ databases">
        <authorList>
            <person name="Varghese N."/>
            <person name="Submissions Spin"/>
        </authorList>
    </citation>
    <scope>NUCLEOTIDE SEQUENCE [LARGE SCALE GENOMIC DNA]</scope>
    <source>
        <strain evidence="2">DSM 44830</strain>
    </source>
</reference>
<dbReference type="OrthoDB" id="583154at2"/>
<dbReference type="AlphaFoldDB" id="A0A1C4X0M3"/>
<dbReference type="RefSeq" id="WP_091606468.1">
    <property type="nucleotide sequence ID" value="NZ_FMCX01000002.1"/>
</dbReference>